<name>A0A9Q0RL55_BLOTA</name>
<comment type="caution">
    <text evidence="2">The sequence shown here is derived from an EMBL/GenBank/DDBJ whole genome shotgun (WGS) entry which is preliminary data.</text>
</comment>
<evidence type="ECO:0000313" key="3">
    <source>
        <dbReference type="Proteomes" id="UP001142055"/>
    </source>
</evidence>
<reference evidence="2" key="1">
    <citation type="submission" date="2022-12" db="EMBL/GenBank/DDBJ databases">
        <title>Genome assemblies of Blomia tropicalis.</title>
        <authorList>
            <person name="Cui Y."/>
        </authorList>
    </citation>
    <scope>NUCLEOTIDE SEQUENCE</scope>
    <source>
        <tissue evidence="2">Adult mites</tissue>
    </source>
</reference>
<protein>
    <submittedName>
        <fullName evidence="2">Uncharacterized protein</fullName>
    </submittedName>
</protein>
<evidence type="ECO:0000256" key="1">
    <source>
        <dbReference type="SAM" id="MobiDB-lite"/>
    </source>
</evidence>
<evidence type="ECO:0000313" key="2">
    <source>
        <dbReference type="EMBL" id="KAJ6218361.1"/>
    </source>
</evidence>
<gene>
    <name evidence="2" type="ORF">RDWZM_009518</name>
</gene>
<proteinExistence type="predicted"/>
<feature type="region of interest" description="Disordered" evidence="1">
    <location>
        <begin position="1"/>
        <end position="57"/>
    </location>
</feature>
<sequence length="57" mass="6912">MHKRHNNLMMFNIADNHNTTQHNKKTKRKRKSSTLKAKRNGPRQAYEYRIDDDDNDK</sequence>
<feature type="compositionally biased region" description="Basic residues" evidence="1">
    <location>
        <begin position="22"/>
        <end position="41"/>
    </location>
</feature>
<dbReference type="Proteomes" id="UP001142055">
    <property type="component" value="Chromosome 3"/>
</dbReference>
<organism evidence="2 3">
    <name type="scientific">Blomia tropicalis</name>
    <name type="common">Mite</name>
    <dbReference type="NCBI Taxonomy" id="40697"/>
    <lineage>
        <taxon>Eukaryota</taxon>
        <taxon>Metazoa</taxon>
        <taxon>Ecdysozoa</taxon>
        <taxon>Arthropoda</taxon>
        <taxon>Chelicerata</taxon>
        <taxon>Arachnida</taxon>
        <taxon>Acari</taxon>
        <taxon>Acariformes</taxon>
        <taxon>Sarcoptiformes</taxon>
        <taxon>Astigmata</taxon>
        <taxon>Glycyphagoidea</taxon>
        <taxon>Echimyopodidae</taxon>
        <taxon>Blomia</taxon>
    </lineage>
</organism>
<accession>A0A9Q0RL55</accession>
<dbReference type="EMBL" id="JAPWDV010000003">
    <property type="protein sequence ID" value="KAJ6218361.1"/>
    <property type="molecule type" value="Genomic_DNA"/>
</dbReference>
<keyword evidence="3" id="KW-1185">Reference proteome</keyword>
<dbReference type="AlphaFoldDB" id="A0A9Q0RL55"/>